<dbReference type="SUPFAM" id="SSF52467">
    <property type="entry name" value="DHS-like NAD/FAD-binding domain"/>
    <property type="match status" value="1"/>
</dbReference>
<evidence type="ECO:0000256" key="11">
    <source>
        <dbReference type="RuleBase" id="RU003591"/>
    </source>
</evidence>
<dbReference type="InterPro" id="IPR029061">
    <property type="entry name" value="THDP-binding"/>
</dbReference>
<dbReference type="InterPro" id="IPR000399">
    <property type="entry name" value="TPP-bd_CS"/>
</dbReference>
<evidence type="ECO:0000256" key="6">
    <source>
        <dbReference type="ARBA" id="ARBA00022679"/>
    </source>
</evidence>
<evidence type="ECO:0000256" key="3">
    <source>
        <dbReference type="ARBA" id="ARBA00007812"/>
    </source>
</evidence>
<keyword evidence="5 11" id="KW-0028">Amino-acid biosynthesis</keyword>
<dbReference type="CDD" id="cd07035">
    <property type="entry name" value="TPP_PYR_POX_like"/>
    <property type="match status" value="1"/>
</dbReference>
<evidence type="ECO:0000256" key="1">
    <source>
        <dbReference type="ARBA" id="ARBA00004974"/>
    </source>
</evidence>
<dbReference type="GO" id="GO:0009097">
    <property type="term" value="P:isoleucine biosynthetic process"/>
    <property type="evidence" value="ECO:0007669"/>
    <property type="project" value="UniProtKB-UniPathway"/>
</dbReference>
<dbReference type="GO" id="GO:0009099">
    <property type="term" value="P:L-valine biosynthetic process"/>
    <property type="evidence" value="ECO:0007669"/>
    <property type="project" value="UniProtKB-UniPathway"/>
</dbReference>
<dbReference type="EMBL" id="PVTE01000012">
    <property type="protein sequence ID" value="PRY36565.1"/>
    <property type="molecule type" value="Genomic_DNA"/>
</dbReference>
<evidence type="ECO:0000256" key="8">
    <source>
        <dbReference type="ARBA" id="ARBA00022842"/>
    </source>
</evidence>
<keyword evidence="16" id="KW-1185">Reference proteome</keyword>
<evidence type="ECO:0000259" key="13">
    <source>
        <dbReference type="Pfam" id="PF02775"/>
    </source>
</evidence>
<evidence type="ECO:0000256" key="10">
    <source>
        <dbReference type="ARBA" id="ARBA00023304"/>
    </source>
</evidence>
<sequence length="591" mass="64445">METIASVVLDSTGVNSINELAPQETAPITFRSGAQALMESLVAEGVDTIFGYPGGAIMPVYDALYDFQDRLNHILVRHEQGAGHAAQGYARMQGRAGVCLVTSGPGATNLVTAIADALIDSTPLVCIVGQVGRKLLGTDAFQEADVMGVTMPITKWNYQITDADEVPSVLSKAFYIAQSGRPGPVLIDMTKSAQLELMTKPFHYERCQSIVSYRPRLTPKTEQVEAAARLINNAKRPYILAGHGVQLAKAEDELRQLAEKAGIPVATTLLGQSTIPVDHPLYVGWLGMHGNYGTNVLTDQADVVIAIGMRFDDRVTGDASKFIKQAKVIHIEIDPSEIDKIIKADAPVVGDAKEILKALLPLINPNDFTVWRNEFRKYDAIEHEQITVPELSSTEGKIRMAEVIDMLSTKTKGEAVLVTDVGQHQMMASRYYQFKRPNSLVTSGGMGTMGFALPAAFGAQVGAPDRQVVAVIGDGCFQMTLQELGTIVQNKQPVKAIILNNNFLGMVRQWQQLFHQRRYSFVELQNPDFITIARGFGMDGQTCDARENLSDALDTMLAHDGPYLLEVVVEKEENVFPMVPAGASVSQIRLS</sequence>
<proteinExistence type="inferred from homology"/>
<dbReference type="FunFam" id="3.40.50.1220:FF:000008">
    <property type="entry name" value="Acetolactate synthase"/>
    <property type="match status" value="1"/>
</dbReference>
<dbReference type="InterPro" id="IPR039368">
    <property type="entry name" value="AHAS_TPP"/>
</dbReference>
<keyword evidence="8 11" id="KW-0460">Magnesium</keyword>
<evidence type="ECO:0000256" key="4">
    <source>
        <dbReference type="ARBA" id="ARBA00013145"/>
    </source>
</evidence>
<keyword evidence="7 11" id="KW-0479">Metal-binding</keyword>
<dbReference type="RefSeq" id="WP_106138760.1">
    <property type="nucleotide sequence ID" value="NZ_PVTE01000012.1"/>
</dbReference>
<dbReference type="InterPro" id="IPR011766">
    <property type="entry name" value="TPP_enzyme_TPP-bd"/>
</dbReference>
<dbReference type="NCBIfam" id="TIGR00118">
    <property type="entry name" value="acolac_lg"/>
    <property type="match status" value="1"/>
</dbReference>
<dbReference type="AlphaFoldDB" id="A0A2T0ST27"/>
<comment type="cofactor">
    <cofactor evidence="11">
        <name>thiamine diphosphate</name>
        <dbReference type="ChEBI" id="CHEBI:58937"/>
    </cofactor>
    <text evidence="11">Binds 1 thiamine pyrophosphate per subunit.</text>
</comment>
<evidence type="ECO:0000256" key="5">
    <source>
        <dbReference type="ARBA" id="ARBA00022605"/>
    </source>
</evidence>
<name>A0A2T0ST27_9BACT</name>
<evidence type="ECO:0000256" key="7">
    <source>
        <dbReference type="ARBA" id="ARBA00022723"/>
    </source>
</evidence>
<dbReference type="Pfam" id="PF00205">
    <property type="entry name" value="TPP_enzyme_M"/>
    <property type="match status" value="1"/>
</dbReference>
<comment type="pathway">
    <text evidence="2 11">Amino-acid biosynthesis; L-valine biosynthesis; L-valine from pyruvate: step 1/4.</text>
</comment>
<comment type="pathway">
    <text evidence="1 11">Amino-acid biosynthesis; L-isoleucine biosynthesis; L-isoleucine from 2-oxobutanoate: step 1/4.</text>
</comment>
<dbReference type="InterPro" id="IPR012001">
    <property type="entry name" value="Thiamin_PyroP_enz_TPP-bd_dom"/>
</dbReference>
<dbReference type="GO" id="GO:0000287">
    <property type="term" value="F:magnesium ion binding"/>
    <property type="evidence" value="ECO:0007669"/>
    <property type="project" value="UniProtKB-UniRule"/>
</dbReference>
<dbReference type="InterPro" id="IPR012000">
    <property type="entry name" value="Thiamin_PyroP_enz_cen_dom"/>
</dbReference>
<dbReference type="Gene3D" id="3.40.50.1220">
    <property type="entry name" value="TPP-binding domain"/>
    <property type="match status" value="1"/>
</dbReference>
<feature type="domain" description="Thiamine pyrophosphate enzyme central" evidence="12">
    <location>
        <begin position="224"/>
        <end position="359"/>
    </location>
</feature>
<dbReference type="Pfam" id="PF02776">
    <property type="entry name" value="TPP_enzyme_N"/>
    <property type="match status" value="1"/>
</dbReference>
<comment type="catalytic activity">
    <reaction evidence="11">
        <text>2 pyruvate + H(+) = (2S)-2-acetolactate + CO2</text>
        <dbReference type="Rhea" id="RHEA:25249"/>
        <dbReference type="ChEBI" id="CHEBI:15361"/>
        <dbReference type="ChEBI" id="CHEBI:15378"/>
        <dbReference type="ChEBI" id="CHEBI:16526"/>
        <dbReference type="ChEBI" id="CHEBI:58476"/>
        <dbReference type="EC" id="2.2.1.6"/>
    </reaction>
</comment>
<organism evidence="15 16">
    <name type="scientific">Spirosoma oryzae</name>
    <dbReference type="NCBI Taxonomy" id="1469603"/>
    <lineage>
        <taxon>Bacteria</taxon>
        <taxon>Pseudomonadati</taxon>
        <taxon>Bacteroidota</taxon>
        <taxon>Cytophagia</taxon>
        <taxon>Cytophagales</taxon>
        <taxon>Cytophagaceae</taxon>
        <taxon>Spirosoma</taxon>
    </lineage>
</organism>
<dbReference type="InterPro" id="IPR012846">
    <property type="entry name" value="Acetolactate_synth_lsu"/>
</dbReference>
<dbReference type="GO" id="GO:0030976">
    <property type="term" value="F:thiamine pyrophosphate binding"/>
    <property type="evidence" value="ECO:0007669"/>
    <property type="project" value="UniProtKB-UniRule"/>
</dbReference>
<feature type="domain" description="Thiamine pyrophosphate enzyme N-terminal TPP-binding" evidence="14">
    <location>
        <begin position="32"/>
        <end position="147"/>
    </location>
</feature>
<dbReference type="GO" id="GO:0003984">
    <property type="term" value="F:acetolactate synthase activity"/>
    <property type="evidence" value="ECO:0007669"/>
    <property type="project" value="UniProtKB-EC"/>
</dbReference>
<dbReference type="GO" id="GO:0050660">
    <property type="term" value="F:flavin adenine dinucleotide binding"/>
    <property type="evidence" value="ECO:0007669"/>
    <property type="project" value="InterPro"/>
</dbReference>
<keyword evidence="10 11" id="KW-0100">Branched-chain amino acid biosynthesis</keyword>
<evidence type="ECO:0000256" key="9">
    <source>
        <dbReference type="ARBA" id="ARBA00023052"/>
    </source>
</evidence>
<dbReference type="PANTHER" id="PTHR18968">
    <property type="entry name" value="THIAMINE PYROPHOSPHATE ENZYMES"/>
    <property type="match status" value="1"/>
</dbReference>
<dbReference type="CDD" id="cd02015">
    <property type="entry name" value="TPP_AHAS"/>
    <property type="match status" value="1"/>
</dbReference>
<dbReference type="UniPathway" id="UPA00049">
    <property type="reaction ID" value="UER00059"/>
</dbReference>
<dbReference type="Pfam" id="PF02775">
    <property type="entry name" value="TPP_enzyme_C"/>
    <property type="match status" value="1"/>
</dbReference>
<evidence type="ECO:0000259" key="14">
    <source>
        <dbReference type="Pfam" id="PF02776"/>
    </source>
</evidence>
<reference evidence="15 16" key="1">
    <citation type="submission" date="2018-03" db="EMBL/GenBank/DDBJ databases">
        <title>Genomic Encyclopedia of Archaeal and Bacterial Type Strains, Phase II (KMG-II): from individual species to whole genera.</title>
        <authorList>
            <person name="Goeker M."/>
        </authorList>
    </citation>
    <scope>NUCLEOTIDE SEQUENCE [LARGE SCALE GENOMIC DNA]</scope>
    <source>
        <strain evidence="15 16">DSM 28354</strain>
    </source>
</reference>
<comment type="caution">
    <text evidence="15">The sequence shown here is derived from an EMBL/GenBank/DDBJ whole genome shotgun (WGS) entry which is preliminary data.</text>
</comment>
<dbReference type="Proteomes" id="UP000238375">
    <property type="component" value="Unassembled WGS sequence"/>
</dbReference>
<comment type="cofactor">
    <cofactor evidence="11">
        <name>Mg(2+)</name>
        <dbReference type="ChEBI" id="CHEBI:18420"/>
    </cofactor>
    <text evidence="11">Binds 1 Mg(2+) ion per subunit.</text>
</comment>
<evidence type="ECO:0000256" key="2">
    <source>
        <dbReference type="ARBA" id="ARBA00005025"/>
    </source>
</evidence>
<evidence type="ECO:0000313" key="16">
    <source>
        <dbReference type="Proteomes" id="UP000238375"/>
    </source>
</evidence>
<dbReference type="FunFam" id="3.40.50.970:FF:000007">
    <property type="entry name" value="Acetolactate synthase"/>
    <property type="match status" value="1"/>
</dbReference>
<keyword evidence="9 11" id="KW-0786">Thiamine pyrophosphate</keyword>
<dbReference type="Gene3D" id="3.40.50.970">
    <property type="match status" value="2"/>
</dbReference>
<keyword evidence="6 11" id="KW-0808">Transferase</keyword>
<evidence type="ECO:0000313" key="15">
    <source>
        <dbReference type="EMBL" id="PRY36565.1"/>
    </source>
</evidence>
<dbReference type="OrthoDB" id="4494979at2"/>
<accession>A0A2T0ST27</accession>
<dbReference type="PANTHER" id="PTHR18968:SF13">
    <property type="entry name" value="ACETOLACTATE SYNTHASE CATALYTIC SUBUNIT, MITOCHONDRIAL"/>
    <property type="match status" value="1"/>
</dbReference>
<dbReference type="EC" id="2.2.1.6" evidence="4 11"/>
<dbReference type="InterPro" id="IPR045229">
    <property type="entry name" value="TPP_enz"/>
</dbReference>
<dbReference type="UniPathway" id="UPA00047">
    <property type="reaction ID" value="UER00055"/>
</dbReference>
<dbReference type="PROSITE" id="PS00187">
    <property type="entry name" value="TPP_ENZYMES"/>
    <property type="match status" value="1"/>
</dbReference>
<comment type="similarity">
    <text evidence="3 11">Belongs to the TPP enzyme family.</text>
</comment>
<dbReference type="SUPFAM" id="SSF52518">
    <property type="entry name" value="Thiamin diphosphate-binding fold (THDP-binding)"/>
    <property type="match status" value="2"/>
</dbReference>
<dbReference type="InterPro" id="IPR029035">
    <property type="entry name" value="DHS-like_NAD/FAD-binding_dom"/>
</dbReference>
<protein>
    <recommendedName>
        <fullName evidence="4 11">Acetolactate synthase</fullName>
        <ecNumber evidence="4 11">2.2.1.6</ecNumber>
    </recommendedName>
</protein>
<evidence type="ECO:0000259" key="12">
    <source>
        <dbReference type="Pfam" id="PF00205"/>
    </source>
</evidence>
<gene>
    <name evidence="15" type="ORF">CLV58_112156</name>
</gene>
<dbReference type="GO" id="GO:0005948">
    <property type="term" value="C:acetolactate synthase complex"/>
    <property type="evidence" value="ECO:0007669"/>
    <property type="project" value="TreeGrafter"/>
</dbReference>
<feature type="domain" description="Thiamine pyrophosphate enzyme TPP-binding" evidence="13">
    <location>
        <begin position="420"/>
        <end position="567"/>
    </location>
</feature>